<dbReference type="Proteomes" id="UP001447188">
    <property type="component" value="Unassembled WGS sequence"/>
</dbReference>
<comment type="subcellular location">
    <subcellularLocation>
        <location evidence="1">Membrane</location>
    </subcellularLocation>
    <subcellularLocation>
        <location evidence="5">Mitochondrion inner membrane</location>
        <topology evidence="5">Multi-pass membrane protein</topology>
    </subcellularLocation>
</comment>
<evidence type="ECO:0000313" key="8">
    <source>
        <dbReference type="Proteomes" id="UP001447188"/>
    </source>
</evidence>
<dbReference type="PANTHER" id="PTHR23427:SF2">
    <property type="entry name" value="SURFEIT LOCUS PROTEIN 1"/>
    <property type="match status" value="1"/>
</dbReference>
<organism evidence="7 8">
    <name type="scientific">Discina gigas</name>
    <dbReference type="NCBI Taxonomy" id="1032678"/>
    <lineage>
        <taxon>Eukaryota</taxon>
        <taxon>Fungi</taxon>
        <taxon>Dikarya</taxon>
        <taxon>Ascomycota</taxon>
        <taxon>Pezizomycotina</taxon>
        <taxon>Pezizomycetes</taxon>
        <taxon>Pezizales</taxon>
        <taxon>Discinaceae</taxon>
        <taxon>Discina</taxon>
    </lineage>
</organism>
<evidence type="ECO:0000256" key="1">
    <source>
        <dbReference type="ARBA" id="ARBA00004370"/>
    </source>
</evidence>
<proteinExistence type="inferred from homology"/>
<protein>
    <recommendedName>
        <fullName evidence="5">SURF1-like protein</fullName>
    </recommendedName>
</protein>
<feature type="transmembrane region" description="Helical" evidence="5">
    <location>
        <begin position="275"/>
        <end position="294"/>
    </location>
</feature>
<dbReference type="InterPro" id="IPR045214">
    <property type="entry name" value="Surf1/Surf4"/>
</dbReference>
<evidence type="ECO:0000256" key="4">
    <source>
        <dbReference type="ARBA" id="ARBA00023136"/>
    </source>
</evidence>
<dbReference type="InterPro" id="IPR002994">
    <property type="entry name" value="Surf1/Shy1"/>
</dbReference>
<comment type="similarity">
    <text evidence="5">Belongs to the SURF1 family.</text>
</comment>
<dbReference type="Pfam" id="PF02104">
    <property type="entry name" value="SURF1"/>
    <property type="match status" value="1"/>
</dbReference>
<keyword evidence="4 5" id="KW-0472">Membrane</keyword>
<feature type="region of interest" description="Disordered" evidence="6">
    <location>
        <begin position="35"/>
        <end position="61"/>
    </location>
</feature>
<dbReference type="CDD" id="cd06662">
    <property type="entry name" value="SURF1"/>
    <property type="match status" value="1"/>
</dbReference>
<feature type="transmembrane region" description="Helical" evidence="5">
    <location>
        <begin position="68"/>
        <end position="86"/>
    </location>
</feature>
<evidence type="ECO:0000256" key="5">
    <source>
        <dbReference type="RuleBase" id="RU363076"/>
    </source>
</evidence>
<comment type="function">
    <text evidence="5">Probably involved in the biogenesis of the COX complex.</text>
</comment>
<name>A0ABR3G986_9PEZI</name>
<evidence type="ECO:0000256" key="2">
    <source>
        <dbReference type="ARBA" id="ARBA00022692"/>
    </source>
</evidence>
<reference evidence="7 8" key="1">
    <citation type="submission" date="2024-02" db="EMBL/GenBank/DDBJ databases">
        <title>Discinaceae phylogenomics.</title>
        <authorList>
            <person name="Dirks A.C."/>
            <person name="James T.Y."/>
        </authorList>
    </citation>
    <scope>NUCLEOTIDE SEQUENCE [LARGE SCALE GENOMIC DNA]</scope>
    <source>
        <strain evidence="7 8">ACD0624</strain>
    </source>
</reference>
<keyword evidence="5" id="KW-0496">Mitochondrion</keyword>
<evidence type="ECO:0000256" key="3">
    <source>
        <dbReference type="ARBA" id="ARBA00022989"/>
    </source>
</evidence>
<dbReference type="PANTHER" id="PTHR23427">
    <property type="entry name" value="SURFEIT LOCUS PROTEIN"/>
    <property type="match status" value="1"/>
</dbReference>
<comment type="caution">
    <text evidence="7">The sequence shown here is derived from an EMBL/GenBank/DDBJ whole genome shotgun (WGS) entry which is preliminary data.</text>
</comment>
<accession>A0ABR3G986</accession>
<dbReference type="PROSITE" id="PS50895">
    <property type="entry name" value="SURF1"/>
    <property type="match status" value="1"/>
</dbReference>
<keyword evidence="8" id="KW-1185">Reference proteome</keyword>
<keyword evidence="2 5" id="KW-0812">Transmembrane</keyword>
<keyword evidence="5" id="KW-0999">Mitochondrion inner membrane</keyword>
<dbReference type="EMBL" id="JBBBZM010000165">
    <property type="protein sequence ID" value="KAL0632511.1"/>
    <property type="molecule type" value="Genomic_DNA"/>
</dbReference>
<evidence type="ECO:0000256" key="6">
    <source>
        <dbReference type="SAM" id="MobiDB-lite"/>
    </source>
</evidence>
<evidence type="ECO:0000313" key="7">
    <source>
        <dbReference type="EMBL" id="KAL0632511.1"/>
    </source>
</evidence>
<gene>
    <name evidence="7" type="primary">SHY1</name>
    <name evidence="7" type="ORF">Q9L58_008618</name>
</gene>
<sequence>MSRTLFRSLEPLLSSARAQFRPSASGPLRALQRRQYARSPADDPNFTSVLDRPPQLVRSGQRKHGPGILVLAAIPITAFILGTWQLRRLGWKTDMINKYEDRLIRTPLPLPPQVDTTQMDDFDYRRIVATGRYRHDQEMLIGPRVRDGENGYQIVTPLERPGGASTVLVARGWIAKDKKEHKSRVPEALPRGDVAVQGLLRAPWKKNMFTPDNRPETGEFYFPDVEGMAKLVGAQPVWIEETTDPDFIVAMGNRAGGIPIARAAEVNIQNSHMQYIVTWYGLSVATSVMFYLLVKRPPPNIAKRVRQSSEW</sequence>
<keyword evidence="3 5" id="KW-1133">Transmembrane helix</keyword>